<dbReference type="InterPro" id="IPR032801">
    <property type="entry name" value="PXL2A/B/C"/>
</dbReference>
<comment type="similarity">
    <text evidence="4">Belongs to the peroxiredoxin-like PRXL2 family. PRXL2A subfamily.</text>
</comment>
<organism evidence="8">
    <name type="scientific">Pinguiococcus pyrenoidosus</name>
    <dbReference type="NCBI Taxonomy" id="172671"/>
    <lineage>
        <taxon>Eukaryota</taxon>
        <taxon>Sar</taxon>
        <taxon>Stramenopiles</taxon>
        <taxon>Ochrophyta</taxon>
        <taxon>Pinguiophyceae</taxon>
        <taxon>Pinguiochrysidales</taxon>
        <taxon>Pinguiochrysidaceae</taxon>
        <taxon>Pinguiococcus</taxon>
    </lineage>
</organism>
<evidence type="ECO:0000313" key="8">
    <source>
        <dbReference type="EMBL" id="CAD8259365.1"/>
    </source>
</evidence>
<evidence type="ECO:0000256" key="5">
    <source>
        <dbReference type="ARBA" id="ARBA00023849"/>
    </source>
</evidence>
<evidence type="ECO:0000256" key="2">
    <source>
        <dbReference type="ARBA" id="ARBA00022490"/>
    </source>
</evidence>
<evidence type="ECO:0000256" key="7">
    <source>
        <dbReference type="ARBA" id="ARBA00032129"/>
    </source>
</evidence>
<dbReference type="PANTHER" id="PTHR28630">
    <property type="match status" value="1"/>
</dbReference>
<evidence type="ECO:0000256" key="3">
    <source>
        <dbReference type="ARBA" id="ARBA00023284"/>
    </source>
</evidence>
<evidence type="ECO:0000256" key="4">
    <source>
        <dbReference type="ARBA" id="ARBA00023787"/>
    </source>
</evidence>
<dbReference type="PANTHER" id="PTHR28630:SF31">
    <property type="entry name" value="PEROXIREDOXIN-LIKE 2A"/>
    <property type="match status" value="1"/>
</dbReference>
<accession>A0A7R9UBL2</accession>
<keyword evidence="3" id="KW-0676">Redox-active center</keyword>
<proteinExistence type="inferred from homology"/>
<dbReference type="AlphaFoldDB" id="A0A7R9UBL2"/>
<dbReference type="GO" id="GO:0005737">
    <property type="term" value="C:cytoplasm"/>
    <property type="evidence" value="ECO:0007669"/>
    <property type="project" value="UniProtKB-SubCell"/>
</dbReference>
<reference evidence="8" key="1">
    <citation type="submission" date="2021-01" db="EMBL/GenBank/DDBJ databases">
        <authorList>
            <person name="Corre E."/>
            <person name="Pelletier E."/>
            <person name="Niang G."/>
            <person name="Scheremetjew M."/>
            <person name="Finn R."/>
            <person name="Kale V."/>
            <person name="Holt S."/>
            <person name="Cochrane G."/>
            <person name="Meng A."/>
            <person name="Brown T."/>
            <person name="Cohen L."/>
        </authorList>
    </citation>
    <scope>NUCLEOTIDE SEQUENCE</scope>
    <source>
        <strain evidence="8">CCMP2078</strain>
    </source>
</reference>
<dbReference type="Pfam" id="PF13911">
    <property type="entry name" value="AhpC-TSA_2"/>
    <property type="match status" value="1"/>
</dbReference>
<sequence>MGPGYDSIRLIGLFKEAKYGGEDIRDFAPYFPGGELFLDDENEFYAALGNQKLSFKTWNPFTIISGIMDMSRRMKDRGIDGNMRGEGLTLGGIFVIGPGDQGVRYLRREDTGTPPEKEPILEAVQSLTFSTPTV</sequence>
<evidence type="ECO:0000256" key="1">
    <source>
        <dbReference type="ARBA" id="ARBA00004496"/>
    </source>
</evidence>
<name>A0A7R9UBL2_9STRA</name>
<dbReference type="EMBL" id="HBEA01011601">
    <property type="protein sequence ID" value="CAD8259365.1"/>
    <property type="molecule type" value="Transcribed_RNA"/>
</dbReference>
<comment type="subcellular location">
    <subcellularLocation>
        <location evidence="1">Cytoplasm</location>
    </subcellularLocation>
</comment>
<protein>
    <recommendedName>
        <fullName evidence="5">Peroxiredoxin-like 2A</fullName>
    </recommendedName>
    <alternativeName>
        <fullName evidence="7">Peroxiredoxin-like 2 activated in M-CSF stimulated monocytes</fullName>
    </alternativeName>
    <alternativeName>
        <fullName evidence="6">Redox-regulatory protein FAM213A</fullName>
    </alternativeName>
</protein>
<gene>
    <name evidence="8" type="ORF">PPYR1160_LOCUS8867</name>
</gene>
<keyword evidence="2" id="KW-0963">Cytoplasm</keyword>
<evidence type="ECO:0000256" key="6">
    <source>
        <dbReference type="ARBA" id="ARBA00032058"/>
    </source>
</evidence>